<feature type="domain" description="N-acetyltransferase" evidence="1">
    <location>
        <begin position="20"/>
        <end position="183"/>
    </location>
</feature>
<evidence type="ECO:0000313" key="2">
    <source>
        <dbReference type="EMBL" id="GAD58252.1"/>
    </source>
</evidence>
<evidence type="ECO:0000313" key="3">
    <source>
        <dbReference type="Proteomes" id="UP000016569"/>
    </source>
</evidence>
<reference evidence="3" key="1">
    <citation type="journal article" date="2013" name="Genome Announc.">
        <title>Draft Genome Sequence of the Dimorphic Prosthecate Bacterium Brevundimonas abyssalis TAR-001T.</title>
        <authorList>
            <person name="Tsubouchi T."/>
            <person name="Nishi S."/>
            <person name="Usui K."/>
            <person name="Shimane Y."/>
            <person name="Takaki Y."/>
            <person name="Maruyama T."/>
            <person name="Hatada Y."/>
        </authorList>
    </citation>
    <scope>NUCLEOTIDE SEQUENCE [LARGE SCALE GENOMIC DNA]</scope>
    <source>
        <strain evidence="3">TAR-001</strain>
    </source>
</reference>
<dbReference type="Pfam" id="PF13302">
    <property type="entry name" value="Acetyltransf_3"/>
    <property type="match status" value="1"/>
</dbReference>
<protein>
    <submittedName>
        <fullName evidence="2">Acetyltransferase, GNAT family</fullName>
    </submittedName>
</protein>
<evidence type="ECO:0000259" key="1">
    <source>
        <dbReference type="PROSITE" id="PS51186"/>
    </source>
</evidence>
<comment type="caution">
    <text evidence="2">The sequence shown here is derived from an EMBL/GenBank/DDBJ whole genome shotgun (WGS) entry which is preliminary data.</text>
</comment>
<gene>
    <name evidence="2" type="ORF">MBEBAB_0502</name>
</gene>
<dbReference type="Gene3D" id="3.40.630.30">
    <property type="match status" value="1"/>
</dbReference>
<dbReference type="AlphaFoldDB" id="A0A8E0KM51"/>
<dbReference type="InterPro" id="IPR016181">
    <property type="entry name" value="Acyl_CoA_acyltransferase"/>
</dbReference>
<dbReference type="InterPro" id="IPR051531">
    <property type="entry name" value="N-acetyltransferase"/>
</dbReference>
<dbReference type="PANTHER" id="PTHR43792">
    <property type="entry name" value="GNAT FAMILY, PUTATIVE (AFU_ORTHOLOGUE AFUA_3G00765)-RELATED-RELATED"/>
    <property type="match status" value="1"/>
</dbReference>
<dbReference type="Proteomes" id="UP000016569">
    <property type="component" value="Unassembled WGS sequence"/>
</dbReference>
<name>A0A8E0KM51_9CAUL</name>
<dbReference type="SUPFAM" id="SSF55729">
    <property type="entry name" value="Acyl-CoA N-acyltransferases (Nat)"/>
    <property type="match status" value="1"/>
</dbReference>
<dbReference type="PANTHER" id="PTHR43792:SF16">
    <property type="entry name" value="N-ACETYLTRANSFERASE DOMAIN-CONTAINING PROTEIN"/>
    <property type="match status" value="1"/>
</dbReference>
<keyword evidence="3" id="KW-1185">Reference proteome</keyword>
<dbReference type="InterPro" id="IPR000182">
    <property type="entry name" value="GNAT_dom"/>
</dbReference>
<proteinExistence type="predicted"/>
<dbReference type="GO" id="GO:0016747">
    <property type="term" value="F:acyltransferase activity, transferring groups other than amino-acyl groups"/>
    <property type="evidence" value="ECO:0007669"/>
    <property type="project" value="InterPro"/>
</dbReference>
<keyword evidence="2" id="KW-0808">Transferase</keyword>
<accession>A0A8E0KM51</accession>
<dbReference type="PROSITE" id="PS51186">
    <property type="entry name" value="GNAT"/>
    <property type="match status" value="1"/>
</dbReference>
<sequence length="185" mass="20387">MMIESMGPPVRSTTLETARLVMTPVSLTDLPDVAALWREPDVYRHIGGRPFSEEDCWNRLLRDVGHWVTLGYGLWTVRMKATGTYAGVAGFADFRREMSPSFGDAPEGGWVMAPWTQRQGLASEAVGAALDWVEAVLDPPRTVCMIAPDNQPSLRLADRFGYAPYAATQYKGSEVILLERPRGGG</sequence>
<organism evidence="2 3">
    <name type="scientific">Brevundimonas abyssalis TAR-001</name>
    <dbReference type="NCBI Taxonomy" id="1391729"/>
    <lineage>
        <taxon>Bacteria</taxon>
        <taxon>Pseudomonadati</taxon>
        <taxon>Pseudomonadota</taxon>
        <taxon>Alphaproteobacteria</taxon>
        <taxon>Caulobacterales</taxon>
        <taxon>Caulobacteraceae</taxon>
        <taxon>Brevundimonas</taxon>
    </lineage>
</organism>
<dbReference type="EMBL" id="BATC01000005">
    <property type="protein sequence ID" value="GAD58252.1"/>
    <property type="molecule type" value="Genomic_DNA"/>
</dbReference>